<comment type="caution">
    <text evidence="2">The sequence shown here is derived from an EMBL/GenBank/DDBJ whole genome shotgun (WGS) entry which is preliminary data.</text>
</comment>
<dbReference type="Proteomes" id="UP000604117">
    <property type="component" value="Unassembled WGS sequence"/>
</dbReference>
<reference evidence="2 3" key="1">
    <citation type="submission" date="2021-01" db="EMBL/GenBank/DDBJ databases">
        <title>Whole genome shotgun sequence of Asanoa siamensis NBRC 107932.</title>
        <authorList>
            <person name="Komaki H."/>
            <person name="Tamura T."/>
        </authorList>
    </citation>
    <scope>NUCLEOTIDE SEQUENCE [LARGE SCALE GENOMIC DNA]</scope>
    <source>
        <strain evidence="2 3">NBRC 107932</strain>
    </source>
</reference>
<dbReference type="EMBL" id="BONE01000003">
    <property type="protein sequence ID" value="GIF71146.1"/>
    <property type="molecule type" value="Genomic_DNA"/>
</dbReference>
<keyword evidence="3" id="KW-1185">Reference proteome</keyword>
<organism evidence="2 3">
    <name type="scientific">Asanoa siamensis</name>
    <dbReference type="NCBI Taxonomy" id="926357"/>
    <lineage>
        <taxon>Bacteria</taxon>
        <taxon>Bacillati</taxon>
        <taxon>Actinomycetota</taxon>
        <taxon>Actinomycetes</taxon>
        <taxon>Micromonosporales</taxon>
        <taxon>Micromonosporaceae</taxon>
        <taxon>Asanoa</taxon>
    </lineage>
</organism>
<evidence type="ECO:0000313" key="3">
    <source>
        <dbReference type="Proteomes" id="UP000604117"/>
    </source>
</evidence>
<accession>A0ABQ4CIL3</accession>
<protein>
    <submittedName>
        <fullName evidence="2">Uncharacterized protein</fullName>
    </submittedName>
</protein>
<evidence type="ECO:0000313" key="2">
    <source>
        <dbReference type="EMBL" id="GIF71146.1"/>
    </source>
</evidence>
<feature type="transmembrane region" description="Helical" evidence="1">
    <location>
        <begin position="20"/>
        <end position="40"/>
    </location>
</feature>
<evidence type="ECO:0000256" key="1">
    <source>
        <dbReference type="SAM" id="Phobius"/>
    </source>
</evidence>
<proteinExistence type="predicted"/>
<keyword evidence="1" id="KW-0472">Membrane</keyword>
<keyword evidence="1" id="KW-0812">Transmembrane</keyword>
<name>A0ABQ4CIL3_9ACTN</name>
<keyword evidence="1" id="KW-1133">Transmembrane helix</keyword>
<sequence>MLDTVAVMQPNPGATARSYRVPIVVLSVVLFLLVGAIVVVQAGRAGRRAADPCPVGEWDVVSYREAVRVRALPDPVTFVGGTGTVLTLRADGAGETDYGDRVTFTAEAPDGRPIRLEAAGPVYFRYTLSGAGDAVTVSPAGNEATSQLFVDGVAVGAPAKFADPESPRTYRVDCAGDSLTQDDGRLTVGYRRR</sequence>
<gene>
    <name evidence="2" type="ORF">Asi02nite_06640</name>
</gene>